<name>V6KC30_STRRC</name>
<dbReference type="AlphaFoldDB" id="V6KC30"/>
<sequence>MLTNARTDGGGKADLRHSAVCFVPSVSGVAVPDIGNQDDLYVKIDSLDPDSASAVHT</sequence>
<evidence type="ECO:0000313" key="1">
    <source>
        <dbReference type="EMBL" id="EST28996.1"/>
    </source>
</evidence>
<protein>
    <submittedName>
        <fullName evidence="1">Uncharacterized protein</fullName>
    </submittedName>
</protein>
<accession>V6KC30</accession>
<dbReference type="HOGENOM" id="CLU_2994850_0_0_11"/>
<keyword evidence="2" id="KW-1185">Reference proteome</keyword>
<dbReference type="EMBL" id="AWQX01000187">
    <property type="protein sequence ID" value="EST28996.1"/>
    <property type="molecule type" value="Genomic_DNA"/>
</dbReference>
<dbReference type="PATRIC" id="fig|1352936.5.peg.4534"/>
<comment type="caution">
    <text evidence="1">The sequence shown here is derived from an EMBL/GenBank/DDBJ whole genome shotgun (WGS) entry which is preliminary data.</text>
</comment>
<organism evidence="1 2">
    <name type="scientific">Streptomyces roseochromogenus subsp. oscitans DS 12.976</name>
    <dbReference type="NCBI Taxonomy" id="1352936"/>
    <lineage>
        <taxon>Bacteria</taxon>
        <taxon>Bacillati</taxon>
        <taxon>Actinomycetota</taxon>
        <taxon>Actinomycetes</taxon>
        <taxon>Kitasatosporales</taxon>
        <taxon>Streptomycetaceae</taxon>
        <taxon>Streptomyces</taxon>
    </lineage>
</organism>
<reference evidence="1 2" key="1">
    <citation type="journal article" date="2014" name="Genome Announc.">
        <title>Draft Genome Sequence of Streptomyces roseochromogenes subsp. oscitans DS 12.976, Producer of the Aminocoumarin Antibiotic Clorobiocin.</title>
        <authorList>
            <person name="Ruckert C."/>
            <person name="Kalinowski J."/>
            <person name="Heide L."/>
            <person name="Apel A.K."/>
        </authorList>
    </citation>
    <scope>NUCLEOTIDE SEQUENCE [LARGE SCALE GENOMIC DNA]</scope>
    <source>
        <strain evidence="1 2">DS 12.976</strain>
    </source>
</reference>
<dbReference type="OrthoDB" id="4535652at2"/>
<gene>
    <name evidence="1" type="ORF">M878_21655</name>
</gene>
<dbReference type="Proteomes" id="UP000017984">
    <property type="component" value="Chromosome"/>
</dbReference>
<evidence type="ECO:0000313" key="2">
    <source>
        <dbReference type="Proteomes" id="UP000017984"/>
    </source>
</evidence>
<proteinExistence type="predicted"/>